<sequence>MTTSKRIYTASSPIVRLQKELGLWQAVCEPSDEVYALCNDAEDSRMSRTALVDCLNDYIGLELQHCIAISKPHAILCSSRSAYKLEDIDSDVLEGSIVLLLPMVESGTTGDDVWHFCEEDNGNVDIALLPSPQPQSWNDVTLMVFSSGTSGLPKAVELSHRALISVFSLAISACYFNLSKRETAFICMPIHHVGGICTWLMNTIRGDCCAFMSAQRPARFESWADAIIRWRCNKLAATPTSVRAFVKQGLCEKIGAAGCVNVVNVGAGSLSPWLFEVARRAFKCPILHNWGMSELAGGVVRASAYWPNTSGSVGRLCGDVQARIVDETDNDVDGRGHLLIKSSSMMNGYFDDERATREAIDEDGWLRTGDLAYFNENQELFIVDRIKDLIKYKGWSIAPAELEAILETHDQVVEAAVIGTDANDANGEMVSTIPGRLVGQNELILSFSPRLSSYCLREVWVTRIW</sequence>
<dbReference type="InterPro" id="IPR000873">
    <property type="entry name" value="AMP-dep_synth/lig_dom"/>
</dbReference>
<proteinExistence type="inferred from homology"/>
<dbReference type="SUPFAM" id="SSF56801">
    <property type="entry name" value="Acetyl-CoA synthetase-like"/>
    <property type="match status" value="1"/>
</dbReference>
<evidence type="ECO:0000313" key="8">
    <source>
        <dbReference type="Proteomes" id="UP000775213"/>
    </source>
</evidence>
<dbReference type="Proteomes" id="UP000775213">
    <property type="component" value="Unassembled WGS sequence"/>
</dbReference>
<feature type="domain" description="AMP-dependent synthetase/ligase" evidence="6">
    <location>
        <begin position="61"/>
        <end position="350"/>
    </location>
</feature>
<dbReference type="GO" id="GO:0106290">
    <property type="term" value="F:trans-cinnamate-CoA ligase activity"/>
    <property type="evidence" value="ECO:0007669"/>
    <property type="project" value="UniProtKB-ARBA"/>
</dbReference>
<dbReference type="AlphaFoldDB" id="A0AAV7FJ46"/>
<reference evidence="7 8" key="1">
    <citation type="journal article" date="2021" name="Hortic Res">
        <title>Chromosome-scale assembly of the Dendrobium chrysotoxum genome enhances the understanding of orchid evolution.</title>
        <authorList>
            <person name="Zhang Y."/>
            <person name="Zhang G.Q."/>
            <person name="Zhang D."/>
            <person name="Liu X.D."/>
            <person name="Xu X.Y."/>
            <person name="Sun W.H."/>
            <person name="Yu X."/>
            <person name="Zhu X."/>
            <person name="Wang Z.W."/>
            <person name="Zhao X."/>
            <person name="Zhong W.Y."/>
            <person name="Chen H."/>
            <person name="Yin W.L."/>
            <person name="Huang T."/>
            <person name="Niu S.C."/>
            <person name="Liu Z.J."/>
        </authorList>
    </citation>
    <scope>NUCLEOTIDE SEQUENCE [LARGE SCALE GENOMIC DNA]</scope>
    <source>
        <strain evidence="7">Lindl</strain>
    </source>
</reference>
<keyword evidence="4" id="KW-0067">ATP-binding</keyword>
<evidence type="ECO:0000259" key="6">
    <source>
        <dbReference type="Pfam" id="PF00501"/>
    </source>
</evidence>
<comment type="similarity">
    <text evidence="1">Belongs to the ATP-dependent AMP-binding enzyme family.</text>
</comment>
<name>A0AAV7FJ46_DENCH</name>
<dbReference type="EC" id="6.2.1.12" evidence="2"/>
<dbReference type="Gene3D" id="3.40.50.12780">
    <property type="entry name" value="N-terminal domain of ligase-like"/>
    <property type="match status" value="1"/>
</dbReference>
<dbReference type="PANTHER" id="PTHR24096">
    <property type="entry name" value="LONG-CHAIN-FATTY-ACID--COA LIGASE"/>
    <property type="match status" value="1"/>
</dbReference>
<evidence type="ECO:0000256" key="1">
    <source>
        <dbReference type="ARBA" id="ARBA00006432"/>
    </source>
</evidence>
<dbReference type="InterPro" id="IPR020845">
    <property type="entry name" value="AMP-binding_CS"/>
</dbReference>
<dbReference type="GO" id="GO:0005524">
    <property type="term" value="F:ATP binding"/>
    <property type="evidence" value="ECO:0007669"/>
    <property type="project" value="UniProtKB-KW"/>
</dbReference>
<dbReference type="PROSITE" id="PS00455">
    <property type="entry name" value="AMP_BINDING"/>
    <property type="match status" value="1"/>
</dbReference>
<dbReference type="EMBL" id="JAGFBR010000286">
    <property type="protein sequence ID" value="KAH0446009.1"/>
    <property type="molecule type" value="Genomic_DNA"/>
</dbReference>
<evidence type="ECO:0000256" key="2">
    <source>
        <dbReference type="ARBA" id="ARBA00012959"/>
    </source>
</evidence>
<gene>
    <name evidence="7" type="ORF">IEQ34_025160</name>
</gene>
<keyword evidence="3" id="KW-0436">Ligase</keyword>
<keyword evidence="4" id="KW-0547">Nucleotide-binding</keyword>
<evidence type="ECO:0000256" key="5">
    <source>
        <dbReference type="ARBA" id="ARBA00034252"/>
    </source>
</evidence>
<dbReference type="Pfam" id="PF00501">
    <property type="entry name" value="AMP-binding"/>
    <property type="match status" value="1"/>
</dbReference>
<organism evidence="7 8">
    <name type="scientific">Dendrobium chrysotoxum</name>
    <name type="common">Orchid</name>
    <dbReference type="NCBI Taxonomy" id="161865"/>
    <lineage>
        <taxon>Eukaryota</taxon>
        <taxon>Viridiplantae</taxon>
        <taxon>Streptophyta</taxon>
        <taxon>Embryophyta</taxon>
        <taxon>Tracheophyta</taxon>
        <taxon>Spermatophyta</taxon>
        <taxon>Magnoliopsida</taxon>
        <taxon>Liliopsida</taxon>
        <taxon>Asparagales</taxon>
        <taxon>Orchidaceae</taxon>
        <taxon>Epidendroideae</taxon>
        <taxon>Malaxideae</taxon>
        <taxon>Dendrobiinae</taxon>
        <taxon>Dendrobium</taxon>
    </lineage>
</organism>
<accession>A0AAV7FJ46</accession>
<evidence type="ECO:0000256" key="4">
    <source>
        <dbReference type="ARBA" id="ARBA00022840"/>
    </source>
</evidence>
<dbReference type="GO" id="GO:0009698">
    <property type="term" value="P:phenylpropanoid metabolic process"/>
    <property type="evidence" value="ECO:0007669"/>
    <property type="project" value="UniProtKB-ARBA"/>
</dbReference>
<dbReference type="InterPro" id="IPR042099">
    <property type="entry name" value="ANL_N_sf"/>
</dbReference>
<dbReference type="GO" id="GO:0016207">
    <property type="term" value="F:4-coumarate-CoA ligase activity"/>
    <property type="evidence" value="ECO:0007669"/>
    <property type="project" value="UniProtKB-EC"/>
</dbReference>
<keyword evidence="8" id="KW-1185">Reference proteome</keyword>
<dbReference type="PANTHER" id="PTHR24096:SF149">
    <property type="entry name" value="AMP-BINDING DOMAIN-CONTAINING PROTEIN-RELATED"/>
    <property type="match status" value="1"/>
</dbReference>
<protein>
    <recommendedName>
        <fullName evidence="2">4-coumarate--CoA ligase</fullName>
        <ecNumber evidence="2">6.2.1.12</ecNumber>
    </recommendedName>
</protein>
<dbReference type="Gene3D" id="3.30.300.30">
    <property type="match status" value="1"/>
</dbReference>
<comment type="catalytic activity">
    <reaction evidence="5">
        <text>(E)-4-coumarate + ATP + CoA = (E)-4-coumaroyl-CoA + AMP + diphosphate</text>
        <dbReference type="Rhea" id="RHEA:19641"/>
        <dbReference type="ChEBI" id="CHEBI:12876"/>
        <dbReference type="ChEBI" id="CHEBI:30616"/>
        <dbReference type="ChEBI" id="CHEBI:33019"/>
        <dbReference type="ChEBI" id="CHEBI:57287"/>
        <dbReference type="ChEBI" id="CHEBI:85008"/>
        <dbReference type="ChEBI" id="CHEBI:456215"/>
        <dbReference type="EC" id="6.2.1.12"/>
    </reaction>
    <physiologicalReaction direction="left-to-right" evidence="5">
        <dbReference type="Rhea" id="RHEA:19642"/>
    </physiologicalReaction>
</comment>
<dbReference type="InterPro" id="IPR045851">
    <property type="entry name" value="AMP-bd_C_sf"/>
</dbReference>
<comment type="caution">
    <text evidence="7">The sequence shown here is derived from an EMBL/GenBank/DDBJ whole genome shotgun (WGS) entry which is preliminary data.</text>
</comment>
<evidence type="ECO:0000256" key="3">
    <source>
        <dbReference type="ARBA" id="ARBA00022598"/>
    </source>
</evidence>
<evidence type="ECO:0000313" key="7">
    <source>
        <dbReference type="EMBL" id="KAH0446009.1"/>
    </source>
</evidence>